<evidence type="ECO:0000313" key="2">
    <source>
        <dbReference type="EMBL" id="RAQ28829.1"/>
    </source>
</evidence>
<dbReference type="EMBL" id="QLYR01000004">
    <property type="protein sequence ID" value="RAQ28829.1"/>
    <property type="molecule type" value="Genomic_DNA"/>
</dbReference>
<sequence>MKRNLIKTLLLAVLLLLAIVLGKALGSVCSGVNYLAWLGMSANFGLDPTTLDLAVFNVTFGAKISLNVAQAILLLIAILCYIKIRVKD</sequence>
<accession>A0A328UBV8</accession>
<keyword evidence="3" id="KW-1185">Reference proteome</keyword>
<dbReference type="AlphaFoldDB" id="A0A328UBV8"/>
<organism evidence="2 3">
    <name type="scientific">Hydrogeniiclostridium mannosilyticum</name>
    <dbReference type="NCBI Taxonomy" id="2764322"/>
    <lineage>
        <taxon>Bacteria</taxon>
        <taxon>Bacillati</taxon>
        <taxon>Bacillota</taxon>
        <taxon>Clostridia</taxon>
        <taxon>Eubacteriales</taxon>
        <taxon>Acutalibacteraceae</taxon>
        <taxon>Hydrogeniiclostridium</taxon>
    </lineage>
</organism>
<protein>
    <submittedName>
        <fullName evidence="2">DUF4321 domain-containing protein</fullName>
    </submittedName>
</protein>
<dbReference type="InterPro" id="IPR025470">
    <property type="entry name" value="DUF4321"/>
</dbReference>
<dbReference type="RefSeq" id="WP_112332624.1">
    <property type="nucleotide sequence ID" value="NZ_JADPHD010000009.1"/>
</dbReference>
<name>A0A328UBV8_9FIRM</name>
<evidence type="ECO:0000256" key="1">
    <source>
        <dbReference type="SAM" id="Phobius"/>
    </source>
</evidence>
<proteinExistence type="predicted"/>
<gene>
    <name evidence="2" type="ORF">DPQ25_07860</name>
</gene>
<dbReference type="Pfam" id="PF14209">
    <property type="entry name" value="DUF4321"/>
    <property type="match status" value="1"/>
</dbReference>
<keyword evidence="1" id="KW-0472">Membrane</keyword>
<feature type="transmembrane region" description="Helical" evidence="1">
    <location>
        <begin position="64"/>
        <end position="82"/>
    </location>
</feature>
<keyword evidence="1" id="KW-0812">Transmembrane</keyword>
<comment type="caution">
    <text evidence="2">The sequence shown here is derived from an EMBL/GenBank/DDBJ whole genome shotgun (WGS) entry which is preliminary data.</text>
</comment>
<reference evidence="2 3" key="1">
    <citation type="submission" date="2018-06" db="EMBL/GenBank/DDBJ databases">
        <title>Noncontiguous genome sequence of Ruminococcaceae bacterium ASD2818.</title>
        <authorList>
            <person name="Chaplin A.V."/>
            <person name="Sokolova S.R."/>
            <person name="Kochetkova T.O."/>
            <person name="Goltsov A.Y."/>
            <person name="Trofimov D.Y."/>
            <person name="Efimov B.A."/>
        </authorList>
    </citation>
    <scope>NUCLEOTIDE SEQUENCE [LARGE SCALE GENOMIC DNA]</scope>
    <source>
        <strain evidence="2 3">ASD2818</strain>
    </source>
</reference>
<dbReference type="Proteomes" id="UP000249377">
    <property type="component" value="Unassembled WGS sequence"/>
</dbReference>
<evidence type="ECO:0000313" key="3">
    <source>
        <dbReference type="Proteomes" id="UP000249377"/>
    </source>
</evidence>
<keyword evidence="1" id="KW-1133">Transmembrane helix</keyword>